<evidence type="ECO:0000256" key="1">
    <source>
        <dbReference type="SAM" id="MobiDB-lite"/>
    </source>
</evidence>
<name>A0ABQ6JJ42_9ACTN</name>
<evidence type="ECO:0000313" key="2">
    <source>
        <dbReference type="EMBL" id="GMA86845.1"/>
    </source>
</evidence>
<proteinExistence type="predicted"/>
<dbReference type="Proteomes" id="UP001157017">
    <property type="component" value="Unassembled WGS sequence"/>
</dbReference>
<protein>
    <submittedName>
        <fullName evidence="2">Uncharacterized protein</fullName>
    </submittedName>
</protein>
<gene>
    <name evidence="2" type="ORF">GCM10025868_20950</name>
</gene>
<keyword evidence="3" id="KW-1185">Reference proteome</keyword>
<comment type="caution">
    <text evidence="2">The sequence shown here is derived from an EMBL/GenBank/DDBJ whole genome shotgun (WGS) entry which is preliminary data.</text>
</comment>
<evidence type="ECO:0000313" key="3">
    <source>
        <dbReference type="Proteomes" id="UP001157017"/>
    </source>
</evidence>
<sequence>MACVTCRRQQAPETGAVGNGADGDEVRVTMRPAIPTVPSAGPSMTSGTAHDVPVRRDPAAPESRPVGAVSGMKEEQ</sequence>
<organism evidence="2 3">
    <name type="scientific">Angustibacter aerolatus</name>
    <dbReference type="NCBI Taxonomy" id="1162965"/>
    <lineage>
        <taxon>Bacteria</taxon>
        <taxon>Bacillati</taxon>
        <taxon>Actinomycetota</taxon>
        <taxon>Actinomycetes</taxon>
        <taxon>Kineosporiales</taxon>
        <taxon>Kineosporiaceae</taxon>
    </lineage>
</organism>
<feature type="region of interest" description="Disordered" evidence="1">
    <location>
        <begin position="35"/>
        <end position="76"/>
    </location>
</feature>
<dbReference type="EMBL" id="BSUZ01000001">
    <property type="protein sequence ID" value="GMA86845.1"/>
    <property type="molecule type" value="Genomic_DNA"/>
</dbReference>
<accession>A0ABQ6JJ42</accession>
<reference evidence="3" key="1">
    <citation type="journal article" date="2019" name="Int. J. Syst. Evol. Microbiol.">
        <title>The Global Catalogue of Microorganisms (GCM) 10K type strain sequencing project: providing services to taxonomists for standard genome sequencing and annotation.</title>
        <authorList>
            <consortium name="The Broad Institute Genomics Platform"/>
            <consortium name="The Broad Institute Genome Sequencing Center for Infectious Disease"/>
            <person name="Wu L."/>
            <person name="Ma J."/>
        </authorList>
    </citation>
    <scope>NUCLEOTIDE SEQUENCE [LARGE SCALE GENOMIC DNA]</scope>
    <source>
        <strain evidence="3">NBRC 108730</strain>
    </source>
</reference>